<dbReference type="RefSeq" id="XP_022662064.1">
    <property type="nucleotide sequence ID" value="XM_022806329.1"/>
</dbReference>
<dbReference type="PANTHER" id="PTHR31728:SF5">
    <property type="entry name" value="OS07G0540200 PROTEIN"/>
    <property type="match status" value="1"/>
</dbReference>
<keyword evidence="1" id="KW-0175">Coiled coil</keyword>
<dbReference type="GO" id="GO:0008608">
    <property type="term" value="P:attachment of spindle microtubules to kinetochore"/>
    <property type="evidence" value="ECO:0007669"/>
    <property type="project" value="TreeGrafter"/>
</dbReference>
<dbReference type="InParanoid" id="A0A7M7K6T8"/>
<dbReference type="OrthoDB" id="6358435at2759"/>
<sequence>MSVQVSISGPVFAQLLRQHAVSPNNQEGLLFGEISERRVNQINDQAAVNEHNEVTLKVCSFIKFEPFEIYDQNLKLLPDPLREMEAGLNGAKVIGYYCFRRNLPLTATYREHVISNALAKASCGQPFVLGLFSTTFNDNYSIHSMDHSFHIVTPQNDGGSRLGAASLRVVNLGEDARQEYRTQPGSAASLERGFFSDLAKSIPYNGREDRNVQLLNQLHNNLQKKLNALAREITETLQLHEETTQSYEQRHQ</sequence>
<dbReference type="PANTHER" id="PTHR31728">
    <property type="entry name" value="ABRAXAS FAMILY MEMBER"/>
    <property type="match status" value="1"/>
</dbReference>
<name>A0A7M7K6T8_VARDE</name>
<organism evidence="2 3">
    <name type="scientific">Varroa destructor</name>
    <name type="common">Honeybee mite</name>
    <dbReference type="NCBI Taxonomy" id="109461"/>
    <lineage>
        <taxon>Eukaryota</taxon>
        <taxon>Metazoa</taxon>
        <taxon>Ecdysozoa</taxon>
        <taxon>Arthropoda</taxon>
        <taxon>Chelicerata</taxon>
        <taxon>Arachnida</taxon>
        <taxon>Acari</taxon>
        <taxon>Parasitiformes</taxon>
        <taxon>Mesostigmata</taxon>
        <taxon>Gamasina</taxon>
        <taxon>Dermanyssoidea</taxon>
        <taxon>Varroidae</taxon>
        <taxon>Varroa</taxon>
    </lineage>
</organism>
<dbReference type="GO" id="GO:0070536">
    <property type="term" value="P:protein K63-linked deubiquitination"/>
    <property type="evidence" value="ECO:0007669"/>
    <property type="project" value="TreeGrafter"/>
</dbReference>
<dbReference type="InterPro" id="IPR023238">
    <property type="entry name" value="FAM175"/>
</dbReference>
<evidence type="ECO:0000313" key="2">
    <source>
        <dbReference type="EnsemblMetazoa" id="XP_022662064"/>
    </source>
</evidence>
<feature type="coiled-coil region" evidence="1">
    <location>
        <begin position="212"/>
        <end position="250"/>
    </location>
</feature>
<dbReference type="KEGG" id="vde:111250714"/>
<evidence type="ECO:0000256" key="1">
    <source>
        <dbReference type="SAM" id="Coils"/>
    </source>
</evidence>
<dbReference type="GO" id="GO:0031593">
    <property type="term" value="F:polyubiquitin modification-dependent protein binding"/>
    <property type="evidence" value="ECO:0007669"/>
    <property type="project" value="TreeGrafter"/>
</dbReference>
<dbReference type="GO" id="GO:0005634">
    <property type="term" value="C:nucleus"/>
    <property type="evidence" value="ECO:0007669"/>
    <property type="project" value="TreeGrafter"/>
</dbReference>
<dbReference type="Pfam" id="PF21125">
    <property type="entry name" value="MPN_2A_DUB_like"/>
    <property type="match status" value="1"/>
</dbReference>
<dbReference type="GO" id="GO:0008017">
    <property type="term" value="F:microtubule binding"/>
    <property type="evidence" value="ECO:0007669"/>
    <property type="project" value="TreeGrafter"/>
</dbReference>
<dbReference type="GeneID" id="111250714"/>
<dbReference type="Proteomes" id="UP000594260">
    <property type="component" value="Unplaced"/>
</dbReference>
<keyword evidence="3" id="KW-1185">Reference proteome</keyword>
<accession>A0A7M7K6T8</accession>
<evidence type="ECO:0000313" key="3">
    <source>
        <dbReference type="Proteomes" id="UP000594260"/>
    </source>
</evidence>
<reference evidence="2" key="1">
    <citation type="submission" date="2021-01" db="UniProtKB">
        <authorList>
            <consortium name="EnsemblMetazoa"/>
        </authorList>
    </citation>
    <scope>IDENTIFICATION</scope>
</reference>
<dbReference type="EnsemblMetazoa" id="XM_022806329">
    <property type="protein sequence ID" value="XP_022662064"/>
    <property type="gene ID" value="LOC111250714"/>
</dbReference>
<dbReference type="OMA" id="STHAMEH"/>
<dbReference type="AlphaFoldDB" id="A0A7M7K6T8"/>
<proteinExistence type="predicted"/>
<dbReference type="GO" id="GO:0090307">
    <property type="term" value="P:mitotic spindle assembly"/>
    <property type="evidence" value="ECO:0007669"/>
    <property type="project" value="TreeGrafter"/>
</dbReference>
<protein>
    <submittedName>
        <fullName evidence="2">Uncharacterized protein</fullName>
    </submittedName>
</protein>
<dbReference type="PRINTS" id="PR02051">
    <property type="entry name" value="PROTEINF175"/>
</dbReference>